<evidence type="ECO:0000256" key="4">
    <source>
        <dbReference type="ARBA" id="ARBA00023136"/>
    </source>
</evidence>
<feature type="compositionally biased region" description="Basic and acidic residues" evidence="5">
    <location>
        <begin position="385"/>
        <end position="405"/>
    </location>
</feature>
<dbReference type="PANTHER" id="PTHR28293:SF1">
    <property type="entry name" value="NUCLEAR RIM PROTEIN 1"/>
    <property type="match status" value="1"/>
</dbReference>
<dbReference type="GO" id="GO:0012505">
    <property type="term" value="C:endomembrane system"/>
    <property type="evidence" value="ECO:0007669"/>
    <property type="project" value="UniProtKB-SubCell"/>
</dbReference>
<evidence type="ECO:0008006" key="9">
    <source>
        <dbReference type="Google" id="ProtNLM"/>
    </source>
</evidence>
<feature type="region of interest" description="Disordered" evidence="5">
    <location>
        <begin position="329"/>
        <end position="350"/>
    </location>
</feature>
<dbReference type="Pfam" id="PF10332">
    <property type="entry name" value="DUF2418"/>
    <property type="match status" value="1"/>
</dbReference>
<keyword evidence="2 6" id="KW-0812">Transmembrane</keyword>
<sequence>MPKFVRRQPLTERIKGYLNPYDFLLWLSEELESNGWDQLEKEWAAPIGIALNVVFVIARANSKPRTTSYDDVFGDIPGVAWTTWLATFIVHFLTLSCIVNATYTFWRKRHYRLFETSVDDVPSTPSAKRVRVDSSPVSSSPLQFLSRIIGTETAQSRAHPDATRDVWEVAVWDPLPISLRLFCHFSPGHVLVYWLFLPTLPSDPRPSVTIATAMFVALLLSAQLLFLQSSYSAQVKDSALISKEVLHEYDTKYVRPRTQPLYRDVGTQFSEQASYSSSRDEKYNKVDVYTPMVVINRGFRPNPNPSYAQYTDPDTAVSSSNIRQRMTTPDFRSPIHNANPSTAVRPPVGMRQPNFRPTATGGEGGSLGVYSHAASPLRKSASTHFSRENRMASPEKRGSSPDKRMSVPAAAASQRWAQFQPDKHRRESGRF</sequence>
<dbReference type="PANTHER" id="PTHR28293">
    <property type="entry name" value="NUCLEAR RIM PROTEIN 1"/>
    <property type="match status" value="1"/>
</dbReference>
<dbReference type="GO" id="GO:0007096">
    <property type="term" value="P:regulation of exit from mitosis"/>
    <property type="evidence" value="ECO:0007669"/>
    <property type="project" value="TreeGrafter"/>
</dbReference>
<feature type="transmembrane region" description="Helical" evidence="6">
    <location>
        <begin position="177"/>
        <end position="196"/>
    </location>
</feature>
<gene>
    <name evidence="7" type="ORF">Z520_03680</name>
</gene>
<accession>A0A0D2KW76</accession>
<dbReference type="Proteomes" id="UP000053411">
    <property type="component" value="Unassembled WGS sequence"/>
</dbReference>
<name>A0A0D2KW76_9EURO</name>
<evidence type="ECO:0000256" key="3">
    <source>
        <dbReference type="ARBA" id="ARBA00022989"/>
    </source>
</evidence>
<dbReference type="RefSeq" id="XP_016635136.1">
    <property type="nucleotide sequence ID" value="XM_016774190.1"/>
</dbReference>
<feature type="transmembrane region" description="Helical" evidence="6">
    <location>
        <begin position="43"/>
        <end position="61"/>
    </location>
</feature>
<proteinExistence type="predicted"/>
<evidence type="ECO:0000313" key="7">
    <source>
        <dbReference type="EMBL" id="KIY01014.1"/>
    </source>
</evidence>
<keyword evidence="8" id="KW-1185">Reference proteome</keyword>
<dbReference type="STRING" id="1442371.A0A0D2KW76"/>
<reference evidence="7 8" key="1">
    <citation type="submission" date="2015-01" db="EMBL/GenBank/DDBJ databases">
        <title>The Genome Sequence of Fonsecaea multimorphosa CBS 102226.</title>
        <authorList>
            <consortium name="The Broad Institute Genomics Platform"/>
            <person name="Cuomo C."/>
            <person name="de Hoog S."/>
            <person name="Gorbushina A."/>
            <person name="Stielow B."/>
            <person name="Teixiera M."/>
            <person name="Abouelleil A."/>
            <person name="Chapman S.B."/>
            <person name="Priest M."/>
            <person name="Young S.K."/>
            <person name="Wortman J."/>
            <person name="Nusbaum C."/>
            <person name="Birren B."/>
        </authorList>
    </citation>
    <scope>NUCLEOTIDE SEQUENCE [LARGE SCALE GENOMIC DNA]</scope>
    <source>
        <strain evidence="7 8">CBS 102226</strain>
    </source>
</reference>
<feature type="transmembrane region" description="Helical" evidence="6">
    <location>
        <begin position="208"/>
        <end position="227"/>
    </location>
</feature>
<feature type="region of interest" description="Disordered" evidence="5">
    <location>
        <begin position="374"/>
        <end position="431"/>
    </location>
</feature>
<keyword evidence="4 6" id="KW-0472">Membrane</keyword>
<dbReference type="VEuPathDB" id="FungiDB:Z520_03680"/>
<dbReference type="EMBL" id="KN848066">
    <property type="protein sequence ID" value="KIY01014.1"/>
    <property type="molecule type" value="Genomic_DNA"/>
</dbReference>
<protein>
    <recommendedName>
        <fullName evidence="9">Meiotically up-regulated gene 154 protein</fullName>
    </recommendedName>
</protein>
<evidence type="ECO:0000256" key="5">
    <source>
        <dbReference type="SAM" id="MobiDB-lite"/>
    </source>
</evidence>
<evidence type="ECO:0000313" key="8">
    <source>
        <dbReference type="Proteomes" id="UP000053411"/>
    </source>
</evidence>
<dbReference type="AlphaFoldDB" id="A0A0D2KW76"/>
<feature type="transmembrane region" description="Helical" evidence="6">
    <location>
        <begin position="81"/>
        <end position="106"/>
    </location>
</feature>
<keyword evidence="3 6" id="KW-1133">Transmembrane helix</keyword>
<comment type="subcellular location">
    <subcellularLocation>
        <location evidence="1">Endomembrane system</location>
        <topology evidence="1">Multi-pass membrane protein</topology>
    </subcellularLocation>
</comment>
<organism evidence="7 8">
    <name type="scientific">Fonsecaea multimorphosa CBS 102226</name>
    <dbReference type="NCBI Taxonomy" id="1442371"/>
    <lineage>
        <taxon>Eukaryota</taxon>
        <taxon>Fungi</taxon>
        <taxon>Dikarya</taxon>
        <taxon>Ascomycota</taxon>
        <taxon>Pezizomycotina</taxon>
        <taxon>Eurotiomycetes</taxon>
        <taxon>Chaetothyriomycetidae</taxon>
        <taxon>Chaetothyriales</taxon>
        <taxon>Herpotrichiellaceae</taxon>
        <taxon>Fonsecaea</taxon>
    </lineage>
</organism>
<dbReference type="OrthoDB" id="3363151at2759"/>
<dbReference type="GeneID" id="27709426"/>
<evidence type="ECO:0000256" key="2">
    <source>
        <dbReference type="ARBA" id="ARBA00022692"/>
    </source>
</evidence>
<dbReference type="InterPro" id="IPR018819">
    <property type="entry name" value="Nur1/Mug154"/>
</dbReference>
<evidence type="ECO:0000256" key="6">
    <source>
        <dbReference type="SAM" id="Phobius"/>
    </source>
</evidence>
<evidence type="ECO:0000256" key="1">
    <source>
        <dbReference type="ARBA" id="ARBA00004127"/>
    </source>
</evidence>
<feature type="compositionally biased region" description="Basic and acidic residues" evidence="5">
    <location>
        <begin position="421"/>
        <end position="431"/>
    </location>
</feature>
<dbReference type="GO" id="GO:0043007">
    <property type="term" value="P:maintenance of rDNA"/>
    <property type="evidence" value="ECO:0007669"/>
    <property type="project" value="TreeGrafter"/>
</dbReference>